<feature type="transmembrane region" description="Helical" evidence="5">
    <location>
        <begin position="25"/>
        <end position="47"/>
    </location>
</feature>
<comment type="subcellular location">
    <subcellularLocation>
        <location evidence="1">Membrane</location>
        <topology evidence="1">Multi-pass membrane protein</topology>
    </subcellularLocation>
</comment>
<dbReference type="PROSITE" id="PS50929">
    <property type="entry name" value="ABC_TM1F"/>
    <property type="match status" value="1"/>
</dbReference>
<evidence type="ECO:0000313" key="7">
    <source>
        <dbReference type="EMBL" id="KAH9313095.1"/>
    </source>
</evidence>
<reference evidence="7 8" key="1">
    <citation type="journal article" date="2021" name="Nat. Plants">
        <title>The Taxus genome provides insights into paclitaxel biosynthesis.</title>
        <authorList>
            <person name="Xiong X."/>
            <person name="Gou J."/>
            <person name="Liao Q."/>
            <person name="Li Y."/>
            <person name="Zhou Q."/>
            <person name="Bi G."/>
            <person name="Li C."/>
            <person name="Du R."/>
            <person name="Wang X."/>
            <person name="Sun T."/>
            <person name="Guo L."/>
            <person name="Liang H."/>
            <person name="Lu P."/>
            <person name="Wu Y."/>
            <person name="Zhang Z."/>
            <person name="Ro D.K."/>
            <person name="Shang Y."/>
            <person name="Huang S."/>
            <person name="Yan J."/>
        </authorList>
    </citation>
    <scope>NUCLEOTIDE SEQUENCE [LARGE SCALE GENOMIC DNA]</scope>
    <source>
        <strain evidence="7">Ta-2019</strain>
    </source>
</reference>
<dbReference type="OMA" id="SMAMMIS"/>
<feature type="non-terminal residue" evidence="7">
    <location>
        <position position="1"/>
    </location>
</feature>
<dbReference type="GO" id="GO:0005524">
    <property type="term" value="F:ATP binding"/>
    <property type="evidence" value="ECO:0007669"/>
    <property type="project" value="InterPro"/>
</dbReference>
<dbReference type="InterPro" id="IPR011527">
    <property type="entry name" value="ABC1_TM_dom"/>
</dbReference>
<dbReference type="EMBL" id="JAHRHJ020000006">
    <property type="protein sequence ID" value="KAH9313095.1"/>
    <property type="molecule type" value="Genomic_DNA"/>
</dbReference>
<evidence type="ECO:0000259" key="6">
    <source>
        <dbReference type="PROSITE" id="PS50929"/>
    </source>
</evidence>
<protein>
    <recommendedName>
        <fullName evidence="6">ABC transmembrane type-1 domain-containing protein</fullName>
    </recommendedName>
</protein>
<feature type="domain" description="ABC transmembrane type-1" evidence="6">
    <location>
        <begin position="1"/>
        <end position="74"/>
    </location>
</feature>
<feature type="non-terminal residue" evidence="7">
    <location>
        <position position="74"/>
    </location>
</feature>
<sequence length="74" mass="8024">VGKSIQLISTFIGGFVVAFIEGWKLTLLMLSISPLLIVASVSMAMMISKMSSQSQKAYTEAANVVEQTIRSIRT</sequence>
<evidence type="ECO:0000256" key="1">
    <source>
        <dbReference type="ARBA" id="ARBA00004141"/>
    </source>
</evidence>
<dbReference type="PANTHER" id="PTHR24222">
    <property type="entry name" value="ABC TRANSPORTER B FAMILY"/>
    <property type="match status" value="1"/>
</dbReference>
<dbReference type="Gene3D" id="1.20.1560.10">
    <property type="entry name" value="ABC transporter type 1, transmembrane domain"/>
    <property type="match status" value="1"/>
</dbReference>
<organism evidence="7 8">
    <name type="scientific">Taxus chinensis</name>
    <name type="common">Chinese yew</name>
    <name type="synonym">Taxus wallichiana var. chinensis</name>
    <dbReference type="NCBI Taxonomy" id="29808"/>
    <lineage>
        <taxon>Eukaryota</taxon>
        <taxon>Viridiplantae</taxon>
        <taxon>Streptophyta</taxon>
        <taxon>Embryophyta</taxon>
        <taxon>Tracheophyta</taxon>
        <taxon>Spermatophyta</taxon>
        <taxon>Pinopsida</taxon>
        <taxon>Pinidae</taxon>
        <taxon>Conifers II</taxon>
        <taxon>Cupressales</taxon>
        <taxon>Taxaceae</taxon>
        <taxon>Taxus</taxon>
    </lineage>
</organism>
<keyword evidence="8" id="KW-1185">Reference proteome</keyword>
<keyword evidence="2 5" id="KW-0812">Transmembrane</keyword>
<dbReference type="Pfam" id="PF00664">
    <property type="entry name" value="ABC_membrane"/>
    <property type="match status" value="1"/>
</dbReference>
<dbReference type="SUPFAM" id="SSF90123">
    <property type="entry name" value="ABC transporter transmembrane region"/>
    <property type="match status" value="1"/>
</dbReference>
<keyword evidence="4 5" id="KW-0472">Membrane</keyword>
<evidence type="ECO:0000256" key="2">
    <source>
        <dbReference type="ARBA" id="ARBA00022692"/>
    </source>
</evidence>
<keyword evidence="3 5" id="KW-1133">Transmembrane helix</keyword>
<dbReference type="AlphaFoldDB" id="A0AA38G096"/>
<dbReference type="InterPro" id="IPR039421">
    <property type="entry name" value="Type_1_exporter"/>
</dbReference>
<evidence type="ECO:0000256" key="4">
    <source>
        <dbReference type="ARBA" id="ARBA00023136"/>
    </source>
</evidence>
<dbReference type="InterPro" id="IPR036640">
    <property type="entry name" value="ABC1_TM_sf"/>
</dbReference>
<evidence type="ECO:0000313" key="8">
    <source>
        <dbReference type="Proteomes" id="UP000824469"/>
    </source>
</evidence>
<gene>
    <name evidence="7" type="ORF">KI387_028130</name>
</gene>
<comment type="caution">
    <text evidence="7">The sequence shown here is derived from an EMBL/GenBank/DDBJ whole genome shotgun (WGS) entry which is preliminary data.</text>
</comment>
<proteinExistence type="predicted"/>
<dbReference type="Proteomes" id="UP000824469">
    <property type="component" value="Unassembled WGS sequence"/>
</dbReference>
<evidence type="ECO:0000256" key="5">
    <source>
        <dbReference type="SAM" id="Phobius"/>
    </source>
</evidence>
<evidence type="ECO:0000256" key="3">
    <source>
        <dbReference type="ARBA" id="ARBA00022989"/>
    </source>
</evidence>
<name>A0AA38G096_TAXCH</name>
<dbReference type="GO" id="GO:0140359">
    <property type="term" value="F:ABC-type transporter activity"/>
    <property type="evidence" value="ECO:0007669"/>
    <property type="project" value="InterPro"/>
</dbReference>
<dbReference type="GO" id="GO:0005886">
    <property type="term" value="C:plasma membrane"/>
    <property type="evidence" value="ECO:0007669"/>
    <property type="project" value="TreeGrafter"/>
</dbReference>
<accession>A0AA38G096</accession>
<dbReference type="PANTHER" id="PTHR24222:SF63">
    <property type="entry name" value="ATP BINDING CASSETTE SUBFAMILY B"/>
    <property type="match status" value="1"/>
</dbReference>